<dbReference type="InterPro" id="IPR027417">
    <property type="entry name" value="P-loop_NTPase"/>
</dbReference>
<feature type="domain" description="NACHT C-terminal Alpha/Beta" evidence="6">
    <location>
        <begin position="900"/>
        <end position="1043"/>
    </location>
</feature>
<evidence type="ECO:0000259" key="6">
    <source>
        <dbReference type="Pfam" id="PF22724"/>
    </source>
</evidence>
<dbReference type="InterPro" id="IPR054570">
    <property type="entry name" value="NCC-H_dom"/>
</dbReference>
<evidence type="ECO:0000256" key="1">
    <source>
        <dbReference type="ARBA" id="ARBA00009299"/>
    </source>
</evidence>
<dbReference type="PANTHER" id="PTHR46844">
    <property type="entry name" value="SLR5058 PROTEIN"/>
    <property type="match status" value="1"/>
</dbReference>
<keyword evidence="9" id="KW-1185">Reference proteome</keyword>
<dbReference type="InterPro" id="IPR007111">
    <property type="entry name" value="NACHT_NTPase"/>
</dbReference>
<dbReference type="GO" id="GO:0030089">
    <property type="term" value="C:phycobilisome"/>
    <property type="evidence" value="ECO:0007669"/>
    <property type="project" value="UniProtKB-KW"/>
</dbReference>
<comment type="caution">
    <text evidence="8">The sequence shown here is derived from an EMBL/GenBank/DDBJ whole genome shotgun (WGS) entry which is preliminary data.</text>
</comment>
<evidence type="ECO:0000259" key="5">
    <source>
        <dbReference type="Pfam" id="PF05729"/>
    </source>
</evidence>
<gene>
    <name evidence="8" type="ORF">H6G06_16655</name>
</gene>
<keyword evidence="4" id="KW-0456">Lyase</keyword>
<dbReference type="AlphaFoldDB" id="A0A926WJ62"/>
<evidence type="ECO:0000256" key="4">
    <source>
        <dbReference type="ARBA" id="ARBA00023239"/>
    </source>
</evidence>
<evidence type="ECO:0000313" key="9">
    <source>
        <dbReference type="Proteomes" id="UP000662185"/>
    </source>
</evidence>
<dbReference type="EMBL" id="JACJQU010000010">
    <property type="protein sequence ID" value="MBD2295067.1"/>
    <property type="molecule type" value="Genomic_DNA"/>
</dbReference>
<sequence>MTFPEETTLQQEFLQEISRKFEFTGDTYQVFIVRFDPNNDTIDDDQQLANQINFRSEDINKIQKIKDELKNNIYPILRKNECVIESKPGRPEKGNEPWKQAYKWLWKNKYPEWLAQQQTQNNQPEPQPETLQINWREICQKMLQSQQEQQRLRRQITELKHEIEIFVELGLVQPKPARRKEEIPFPDAAEGMRQYELKSEEITKQYEYQQFIDEVIGQQTKNLAIIGEPGAGKTTWLSKIAEYLANNPDYPSPICINLSRLENRTLEDYLLHIWLQEALKFIPSQVTVTQTLEENFKQQFKDKRVWLLLDGVDEMKTTENSPLSQLNSQLEGWVTWTRVILTCRLNVWQPNPIANFEYYRTLPFSDAELGNFIQQWYEKEKKPELGEQLQQKLTAPQHSRIFNLVKNPLRLAMLCQIWCFLPGELPETKANLYQRFVNETYEWKKGEFGTTATQIQQLNQALGKLALKMIDEQISLKESVIKNVMSLKKFTLAKKLGWLNEIYRDQKTNESVYAFFHLTFAEYFAACVIDDWDYFLPKNHVNKPVEGKKYRIFENEWNEIFLLWMGRTNIDDKKEEFIKKLVNFKDGVNNFYSNLAYVQSGIALVEFKSCSLADTIIEQLIKWGFGYFDSKEKVWLNFIDPIPEDARKILLLTDKERVIPALISLFHNIQSEDTRRKADLISLLHDIQSEDTHRKVAKSLGKIEAWDEQTIGALIPFLNNIQDEFTRWSVADKLGKIDVGNEQAISALIPFLKDTRNEDIRWRVAEILGNIAVGNEQAIAALISLLKDSKFEPTRWIVADSLGKIAVGNEQVIAAFICLLHNTQDRDIRWSAAYILGKILKTENNYLMTVSALNKHLTNEVETNFDLYEKCFKILWQCTKHLTYPQFYKTWHATDTTTLNQLEQQYTDIYTQLKQLQPTSTTYPIPLNAANLEGKTAEKAIAKGILIKIYGEIFPKQKANSIEDIFDLENELQPLREHLKTDKIALIFCNINPHPELINFCQQLQNNWLKIALITDTPIASPLSGFPPQQDNLLGVLQTWLQELG</sequence>
<evidence type="ECO:0000259" key="7">
    <source>
        <dbReference type="Pfam" id="PF22730"/>
    </source>
</evidence>
<dbReference type="GO" id="GO:0016829">
    <property type="term" value="F:lyase activity"/>
    <property type="evidence" value="ECO:0007669"/>
    <property type="project" value="UniProtKB-KW"/>
</dbReference>
<keyword evidence="3" id="KW-0605">Phycobilisome</keyword>
<dbReference type="Gene3D" id="3.40.50.300">
    <property type="entry name" value="P-loop containing nucleotide triphosphate hydrolases"/>
    <property type="match status" value="1"/>
</dbReference>
<accession>A0A926WJ62</accession>
<dbReference type="InterPro" id="IPR016024">
    <property type="entry name" value="ARM-type_fold"/>
</dbReference>
<dbReference type="Pfam" id="PF22730">
    <property type="entry name" value="NCC-H"/>
    <property type="match status" value="1"/>
</dbReference>
<organism evidence="8 9">
    <name type="scientific">Anabaena sphaerica FACHB-251</name>
    <dbReference type="NCBI Taxonomy" id="2692883"/>
    <lineage>
        <taxon>Bacteria</taxon>
        <taxon>Bacillati</taxon>
        <taxon>Cyanobacteriota</taxon>
        <taxon>Cyanophyceae</taxon>
        <taxon>Nostocales</taxon>
        <taxon>Nostocaceae</taxon>
        <taxon>Anabaena</taxon>
    </lineage>
</organism>
<dbReference type="SUPFAM" id="SSF48371">
    <property type="entry name" value="ARM repeat"/>
    <property type="match status" value="1"/>
</dbReference>
<proteinExistence type="inferred from homology"/>
<dbReference type="PANTHER" id="PTHR46844:SF1">
    <property type="entry name" value="SLR5058 PROTEIN"/>
    <property type="match status" value="1"/>
</dbReference>
<reference evidence="9" key="1">
    <citation type="journal article" date="2020" name="ISME J.">
        <title>Comparative genomics reveals insights into cyanobacterial evolution and habitat adaptation.</title>
        <authorList>
            <person name="Chen M.Y."/>
            <person name="Teng W.K."/>
            <person name="Zhao L."/>
            <person name="Hu C.X."/>
            <person name="Zhou Y.K."/>
            <person name="Han B.P."/>
            <person name="Song L.R."/>
            <person name="Shu W.S."/>
        </authorList>
    </citation>
    <scope>NUCLEOTIDE SEQUENCE [LARGE SCALE GENOMIC DNA]</scope>
    <source>
        <strain evidence="9">FACHB-251</strain>
    </source>
</reference>
<dbReference type="Gene3D" id="1.25.10.10">
    <property type="entry name" value="Leucine-rich Repeat Variant"/>
    <property type="match status" value="1"/>
</dbReference>
<dbReference type="InterPro" id="IPR004155">
    <property type="entry name" value="PBS_lyase_HEAT"/>
</dbReference>
<dbReference type="Pfam" id="PF13646">
    <property type="entry name" value="HEAT_2"/>
    <property type="match status" value="1"/>
</dbReference>
<protein>
    <submittedName>
        <fullName evidence="8">HEAT repeat domain-containing protein</fullName>
    </submittedName>
</protein>
<feature type="domain" description="NACHT" evidence="5">
    <location>
        <begin position="223"/>
        <end position="379"/>
    </location>
</feature>
<evidence type="ECO:0000313" key="8">
    <source>
        <dbReference type="EMBL" id="MBD2295067.1"/>
    </source>
</evidence>
<dbReference type="RefSeq" id="WP_190562094.1">
    <property type="nucleotide sequence ID" value="NZ_JACJQU010000010.1"/>
</dbReference>
<keyword evidence="2" id="KW-0042">Antenna complex</keyword>
<comment type="similarity">
    <text evidence="1">Belongs to the CpcE/RpcE/PecE family.</text>
</comment>
<feature type="domain" description="NACHT C-terminal Cysteine and Histidine-containing" evidence="7">
    <location>
        <begin position="864"/>
        <end position="892"/>
    </location>
</feature>
<dbReference type="SMART" id="SM00567">
    <property type="entry name" value="EZ_HEAT"/>
    <property type="match status" value="4"/>
</dbReference>
<dbReference type="Proteomes" id="UP000662185">
    <property type="component" value="Unassembled WGS sequence"/>
</dbReference>
<dbReference type="InterPro" id="IPR011989">
    <property type="entry name" value="ARM-like"/>
</dbReference>
<evidence type="ECO:0000256" key="3">
    <source>
        <dbReference type="ARBA" id="ARBA00022738"/>
    </source>
</evidence>
<dbReference type="InterPro" id="IPR054611">
    <property type="entry name" value="NCAB"/>
</dbReference>
<dbReference type="SUPFAM" id="SSF52540">
    <property type="entry name" value="P-loop containing nucleoside triphosphate hydrolases"/>
    <property type="match status" value="1"/>
</dbReference>
<name>A0A926WJ62_9NOST</name>
<dbReference type="Pfam" id="PF22724">
    <property type="entry name" value="NCAB1"/>
    <property type="match status" value="1"/>
</dbReference>
<evidence type="ECO:0000256" key="2">
    <source>
        <dbReference type="ARBA" id="ARBA00022549"/>
    </source>
</evidence>
<dbReference type="Pfam" id="PF05729">
    <property type="entry name" value="NACHT"/>
    <property type="match status" value="1"/>
</dbReference>